<evidence type="ECO:0000256" key="1">
    <source>
        <dbReference type="ARBA" id="ARBA00008791"/>
    </source>
</evidence>
<name>A0A4Q7NWN9_9ACTN</name>
<dbReference type="PRINTS" id="PR01438">
    <property type="entry name" value="UNVRSLSTRESS"/>
</dbReference>
<organism evidence="3 4">
    <name type="scientific">Motilibacter rhizosphaerae</name>
    <dbReference type="NCBI Taxonomy" id="598652"/>
    <lineage>
        <taxon>Bacteria</taxon>
        <taxon>Bacillati</taxon>
        <taxon>Actinomycetota</taxon>
        <taxon>Actinomycetes</taxon>
        <taxon>Motilibacterales</taxon>
        <taxon>Motilibacteraceae</taxon>
        <taxon>Motilibacter</taxon>
    </lineage>
</organism>
<dbReference type="Proteomes" id="UP000293638">
    <property type="component" value="Unassembled WGS sequence"/>
</dbReference>
<dbReference type="PANTHER" id="PTHR46553">
    <property type="entry name" value="ADENINE NUCLEOTIDE ALPHA HYDROLASES-LIKE SUPERFAMILY PROTEIN"/>
    <property type="match status" value="1"/>
</dbReference>
<dbReference type="OrthoDB" id="3174546at2"/>
<dbReference type="PANTHER" id="PTHR46553:SF3">
    <property type="entry name" value="ADENINE NUCLEOTIDE ALPHA HYDROLASES-LIKE SUPERFAMILY PROTEIN"/>
    <property type="match status" value="1"/>
</dbReference>
<evidence type="ECO:0000313" key="3">
    <source>
        <dbReference type="EMBL" id="RZS91635.1"/>
    </source>
</evidence>
<accession>A0A4Q7NWN9</accession>
<dbReference type="Gene3D" id="3.40.50.620">
    <property type="entry name" value="HUPs"/>
    <property type="match status" value="1"/>
</dbReference>
<proteinExistence type="inferred from homology"/>
<feature type="domain" description="UspA" evidence="2">
    <location>
        <begin position="11"/>
        <end position="148"/>
    </location>
</feature>
<dbReference type="SUPFAM" id="SSF52402">
    <property type="entry name" value="Adenine nucleotide alpha hydrolases-like"/>
    <property type="match status" value="1"/>
</dbReference>
<protein>
    <submittedName>
        <fullName evidence="3">Nucleotide-binding universal stress UspA family protein</fullName>
    </submittedName>
</protein>
<dbReference type="AlphaFoldDB" id="A0A4Q7NWN9"/>
<dbReference type="InterPro" id="IPR014729">
    <property type="entry name" value="Rossmann-like_a/b/a_fold"/>
</dbReference>
<evidence type="ECO:0000313" key="4">
    <source>
        <dbReference type="Proteomes" id="UP000293638"/>
    </source>
</evidence>
<keyword evidence="4" id="KW-1185">Reference proteome</keyword>
<dbReference type="RefSeq" id="WP_130491682.1">
    <property type="nucleotide sequence ID" value="NZ_SGXD01000001.1"/>
</dbReference>
<sequence>MSQRDQFEDAIVVGVDGSPSSQAALRWAAFEGAALDCEVVAIQAWLDVIPSNGMVVAGMFTDQSWDPALEAEKSLVATVDEVFGEHRPLRLSAMVRAGGAAEVLLAESRGARLLVLGSRGHGGFRGMLLGSVSSACAEHATCPVLVVHGDRVPARADGSVA</sequence>
<gene>
    <name evidence="3" type="ORF">EV189_0882</name>
</gene>
<comment type="similarity">
    <text evidence="1">Belongs to the universal stress protein A family.</text>
</comment>
<dbReference type="EMBL" id="SGXD01000001">
    <property type="protein sequence ID" value="RZS91635.1"/>
    <property type="molecule type" value="Genomic_DNA"/>
</dbReference>
<reference evidence="3 4" key="1">
    <citation type="submission" date="2019-02" db="EMBL/GenBank/DDBJ databases">
        <title>Genomic Encyclopedia of Type Strains, Phase IV (KMG-IV): sequencing the most valuable type-strain genomes for metagenomic binning, comparative biology and taxonomic classification.</title>
        <authorList>
            <person name="Goeker M."/>
        </authorList>
    </citation>
    <scope>NUCLEOTIDE SEQUENCE [LARGE SCALE GENOMIC DNA]</scope>
    <source>
        <strain evidence="3 4">DSM 45622</strain>
    </source>
</reference>
<dbReference type="CDD" id="cd00293">
    <property type="entry name" value="USP-like"/>
    <property type="match status" value="1"/>
</dbReference>
<dbReference type="InterPro" id="IPR006016">
    <property type="entry name" value="UspA"/>
</dbReference>
<dbReference type="InterPro" id="IPR006015">
    <property type="entry name" value="Universal_stress_UspA"/>
</dbReference>
<dbReference type="Pfam" id="PF00582">
    <property type="entry name" value="Usp"/>
    <property type="match status" value="1"/>
</dbReference>
<comment type="caution">
    <text evidence="3">The sequence shown here is derived from an EMBL/GenBank/DDBJ whole genome shotgun (WGS) entry which is preliminary data.</text>
</comment>
<evidence type="ECO:0000259" key="2">
    <source>
        <dbReference type="Pfam" id="PF00582"/>
    </source>
</evidence>